<sequence length="621" mass="68651">MESEETTDAKDSRAGEEDAQESSSTPAPTASTAAASSKQLPLTTSASTAAVVTRQPRGASIAWDHNADAASRQALTPDSVDKRQSQNQLHYFHILKEAVDDDALHGQGDKAGASFSAGESDLLSPPGQPWYSPPQLGDIDKEYLSKKGIFELPPKRCLVSLLANYFAYVDPSTPVIDKHDFINKYESGNCSLFLLYALLATASLYVPAEAIAACGFVDRSEAQATFAARATLLHDFQFETDLLPALQGSLIMTKVLLEQPTDKDSNYWFYNGLRLATKLEIYSFSSRSSKPDSNSNIYKRIAWVLYTRHIFHLVSEFRNVAYLSSLPPLEPLEKSDWHAEPIPPEFQDIVPPTLEQHISLFTAHCEMSAIYGGILSAIAQDPSSDLQQLMRPLDAWRMSLPAQLQIANGSPNGDIYYIELQGTSYRYEATICRLLQRHLRGVDAARSDWAKQRLRSAMFELDAITGRMLANGMLAKVPISLMTAMPALLALHVESALDQSESDIVQSMSRISISQTMLALNQLREIPAIKKAIPLFEVVLARKSLYGDLNTVMQNYPSQIPPPGEPVWGESGAVTRSQQQLNAAEQQDAPGEACDSFIPEFLEYDMLDRWDFGQLDFSRVA</sequence>
<evidence type="ECO:0000313" key="2">
    <source>
        <dbReference type="Proteomes" id="UP001143910"/>
    </source>
</evidence>
<organism evidence="1 2">
    <name type="scientific">Zarea fungicola</name>
    <dbReference type="NCBI Taxonomy" id="93591"/>
    <lineage>
        <taxon>Eukaryota</taxon>
        <taxon>Fungi</taxon>
        <taxon>Dikarya</taxon>
        <taxon>Ascomycota</taxon>
        <taxon>Pezizomycotina</taxon>
        <taxon>Sordariomycetes</taxon>
        <taxon>Hypocreomycetidae</taxon>
        <taxon>Hypocreales</taxon>
        <taxon>Cordycipitaceae</taxon>
        <taxon>Zarea</taxon>
    </lineage>
</organism>
<evidence type="ECO:0000313" key="1">
    <source>
        <dbReference type="EMBL" id="KAJ2983540.1"/>
    </source>
</evidence>
<dbReference type="EMBL" id="JANJQO010000025">
    <property type="protein sequence ID" value="KAJ2983540.1"/>
    <property type="molecule type" value="Genomic_DNA"/>
</dbReference>
<accession>A0ACC1NW92</accession>
<gene>
    <name evidence="1" type="ORF">NQ176_g615</name>
</gene>
<protein>
    <submittedName>
        <fullName evidence="1">Uncharacterized protein</fullName>
    </submittedName>
</protein>
<proteinExistence type="predicted"/>
<keyword evidence="2" id="KW-1185">Reference proteome</keyword>
<reference evidence="1" key="1">
    <citation type="submission" date="2022-08" db="EMBL/GenBank/DDBJ databases">
        <title>Genome Sequence of Lecanicillium fungicola.</title>
        <authorList>
            <person name="Buettner E."/>
        </authorList>
    </citation>
    <scope>NUCLEOTIDE SEQUENCE</scope>
    <source>
        <strain evidence="1">Babe33</strain>
    </source>
</reference>
<dbReference type="Proteomes" id="UP001143910">
    <property type="component" value="Unassembled WGS sequence"/>
</dbReference>
<name>A0ACC1NW92_9HYPO</name>
<comment type="caution">
    <text evidence="1">The sequence shown here is derived from an EMBL/GenBank/DDBJ whole genome shotgun (WGS) entry which is preliminary data.</text>
</comment>